<evidence type="ECO:0000256" key="1">
    <source>
        <dbReference type="SAM" id="MobiDB-lite"/>
    </source>
</evidence>
<feature type="region of interest" description="Disordered" evidence="1">
    <location>
        <begin position="276"/>
        <end position="308"/>
    </location>
</feature>
<feature type="non-terminal residue" evidence="3">
    <location>
        <position position="308"/>
    </location>
</feature>
<evidence type="ECO:0000313" key="3">
    <source>
        <dbReference type="EMBL" id="KFI90913.1"/>
    </source>
</evidence>
<feature type="transmembrane region" description="Helical" evidence="2">
    <location>
        <begin position="75"/>
        <end position="95"/>
    </location>
</feature>
<keyword evidence="3" id="KW-0418">Kinase</keyword>
<protein>
    <submittedName>
        <fullName evidence="3">Histidine kinase</fullName>
    </submittedName>
</protein>
<dbReference type="eggNOG" id="COG4585">
    <property type="taxonomic scope" value="Bacteria"/>
</dbReference>
<keyword evidence="2" id="KW-1133">Transmembrane helix</keyword>
<dbReference type="STRING" id="158787.BSCA_2556"/>
<feature type="transmembrane region" description="Helical" evidence="2">
    <location>
        <begin position="101"/>
        <end position="128"/>
    </location>
</feature>
<evidence type="ECO:0000256" key="2">
    <source>
        <dbReference type="SAM" id="Phobius"/>
    </source>
</evidence>
<keyword evidence="3" id="KW-0808">Transferase</keyword>
<evidence type="ECO:0000313" key="4">
    <source>
        <dbReference type="Proteomes" id="UP000029033"/>
    </source>
</evidence>
<organism evidence="3 4">
    <name type="scientific">Bifidobacterium scardovii</name>
    <dbReference type="NCBI Taxonomy" id="158787"/>
    <lineage>
        <taxon>Bacteria</taxon>
        <taxon>Bacillati</taxon>
        <taxon>Actinomycetota</taxon>
        <taxon>Actinomycetes</taxon>
        <taxon>Bifidobacteriales</taxon>
        <taxon>Bifidobacteriaceae</taxon>
        <taxon>Bifidobacterium</taxon>
    </lineage>
</organism>
<keyword evidence="2" id="KW-0812">Transmembrane</keyword>
<sequence length="308" mass="32906">MTIPLPYPDRSGHAGPERTDADLHGFLRPSPEDEVSVVTRRWCTATMIPAAVFMCLTQVSFAAQPYIHDASDARYLWMILATLLAFPLPFVLVARRSHPEPVFWACCAIVLIFPYDPLLMLMALTSLLARRSSRIRSLRAIAAAAAVSVWCQLRDALRPAESSLWHAVFARPKNGDDTAPTVMLAGDATIIVTAIVVSLIATLIAVLVGLHIRSRARLHEADARTQAAQHQAASLQSDLDNQRLSDAIAAETHDTLAHSLSLIALNASALQAEAGKLAADTVSGGPAAHPSPASDTPPAGGDDRAPGR</sequence>
<keyword evidence="4" id="KW-1185">Reference proteome</keyword>
<accession>A0A087D5W3</accession>
<gene>
    <name evidence="3" type="ORF">BSCA_2556</name>
</gene>
<dbReference type="Proteomes" id="UP000029033">
    <property type="component" value="Unassembled WGS sequence"/>
</dbReference>
<keyword evidence="2" id="KW-0472">Membrane</keyword>
<dbReference type="GO" id="GO:0016301">
    <property type="term" value="F:kinase activity"/>
    <property type="evidence" value="ECO:0007669"/>
    <property type="project" value="UniProtKB-KW"/>
</dbReference>
<proteinExistence type="predicted"/>
<comment type="caution">
    <text evidence="3">The sequence shown here is derived from an EMBL/GenBank/DDBJ whole genome shotgun (WGS) entry which is preliminary data.</text>
</comment>
<feature type="transmembrane region" description="Helical" evidence="2">
    <location>
        <begin position="44"/>
        <end position="63"/>
    </location>
</feature>
<reference evidence="3 4" key="1">
    <citation type="submission" date="2014-03" db="EMBL/GenBank/DDBJ databases">
        <title>Genomics of Bifidobacteria.</title>
        <authorList>
            <person name="Ventura M."/>
            <person name="Milani C."/>
            <person name="Lugli G.A."/>
        </authorList>
    </citation>
    <scope>NUCLEOTIDE SEQUENCE [LARGE SCALE GENOMIC DNA]</scope>
    <source>
        <strain evidence="3 4">LMG 21589</strain>
    </source>
</reference>
<dbReference type="AlphaFoldDB" id="A0A087D5W3"/>
<name>A0A087D5W3_9BIFI</name>
<dbReference type="EMBL" id="JGZO01000026">
    <property type="protein sequence ID" value="KFI90913.1"/>
    <property type="molecule type" value="Genomic_DNA"/>
</dbReference>
<feature type="transmembrane region" description="Helical" evidence="2">
    <location>
        <begin position="188"/>
        <end position="210"/>
    </location>
</feature>